<dbReference type="CDD" id="cd18686">
    <property type="entry name" value="PIN_VapC-like"/>
    <property type="match status" value="1"/>
</dbReference>
<comment type="function">
    <text evidence="5">Toxic component of a toxin-antitoxin (TA) system. An RNase.</text>
</comment>
<gene>
    <name evidence="5" type="primary">vapC</name>
    <name evidence="7" type="ORF">WOB96_08600</name>
</gene>
<feature type="domain" description="PIN" evidence="6">
    <location>
        <begin position="2"/>
        <end position="114"/>
    </location>
</feature>
<reference evidence="7 8" key="1">
    <citation type="submission" date="2024-04" db="EMBL/GenBank/DDBJ databases">
        <authorList>
            <person name="Abashina T."/>
            <person name="Shaikin A."/>
        </authorList>
    </citation>
    <scope>NUCLEOTIDE SEQUENCE [LARGE SCALE GENOMIC DNA]</scope>
    <source>
        <strain evidence="7 8">AAFK</strain>
    </source>
</reference>
<organism evidence="7 8">
    <name type="scientific">Thermithiobacillus plumbiphilus</name>
    <dbReference type="NCBI Taxonomy" id="1729899"/>
    <lineage>
        <taxon>Bacteria</taxon>
        <taxon>Pseudomonadati</taxon>
        <taxon>Pseudomonadota</taxon>
        <taxon>Acidithiobacillia</taxon>
        <taxon>Acidithiobacillales</taxon>
        <taxon>Thermithiobacillaceae</taxon>
        <taxon>Thermithiobacillus</taxon>
    </lineage>
</organism>
<keyword evidence="5" id="KW-0460">Magnesium</keyword>
<feature type="binding site" evidence="5">
    <location>
        <position position="91"/>
    </location>
    <ligand>
        <name>Mg(2+)</name>
        <dbReference type="ChEBI" id="CHEBI:18420"/>
    </ligand>
</feature>
<feature type="binding site" evidence="5">
    <location>
        <position position="5"/>
    </location>
    <ligand>
        <name>Mg(2+)</name>
        <dbReference type="ChEBI" id="CHEBI:18420"/>
    </ligand>
</feature>
<name>A0ABU9D8H4_9PROT</name>
<comment type="similarity">
    <text evidence="5">Belongs to the PINc/VapC protein family.</text>
</comment>
<evidence type="ECO:0000313" key="8">
    <source>
        <dbReference type="Proteomes" id="UP001446205"/>
    </source>
</evidence>
<sequence>MVLVDTCGWIEWLTDGALADAFQPWFSDPEVLLVPTVLQYELYKWICRERDESFALEVLGVTERGQVVPLDTSLALLAADLAASCRLAMADAIIYATARQAGVELVSSDAHFSGLPGVRYIPKQSA</sequence>
<keyword evidence="5" id="KW-0800">Toxin</keyword>
<keyword evidence="1 5" id="KW-1277">Toxin-antitoxin system</keyword>
<evidence type="ECO:0000256" key="1">
    <source>
        <dbReference type="ARBA" id="ARBA00022649"/>
    </source>
</evidence>
<keyword evidence="4 5" id="KW-0378">Hydrolase</keyword>
<dbReference type="InterPro" id="IPR029060">
    <property type="entry name" value="PIN-like_dom_sf"/>
</dbReference>
<evidence type="ECO:0000256" key="5">
    <source>
        <dbReference type="HAMAP-Rule" id="MF_00265"/>
    </source>
</evidence>
<dbReference type="Gene3D" id="3.40.50.1010">
    <property type="entry name" value="5'-nuclease"/>
    <property type="match status" value="1"/>
</dbReference>
<dbReference type="InterPro" id="IPR002716">
    <property type="entry name" value="PIN_dom"/>
</dbReference>
<protein>
    <recommendedName>
        <fullName evidence="5">Ribonuclease VapC</fullName>
        <shortName evidence="5">RNase VapC</shortName>
        <ecNumber evidence="5">3.1.-.-</ecNumber>
    </recommendedName>
    <alternativeName>
        <fullName evidence="5">Toxin VapC</fullName>
    </alternativeName>
</protein>
<comment type="caution">
    <text evidence="7">The sequence shown here is derived from an EMBL/GenBank/DDBJ whole genome shotgun (WGS) entry which is preliminary data.</text>
</comment>
<dbReference type="EMBL" id="JBBPCO010000007">
    <property type="protein sequence ID" value="MEK8089828.1"/>
    <property type="molecule type" value="Genomic_DNA"/>
</dbReference>
<evidence type="ECO:0000256" key="4">
    <source>
        <dbReference type="ARBA" id="ARBA00022801"/>
    </source>
</evidence>
<evidence type="ECO:0000259" key="6">
    <source>
        <dbReference type="Pfam" id="PF01850"/>
    </source>
</evidence>
<evidence type="ECO:0000313" key="7">
    <source>
        <dbReference type="EMBL" id="MEK8089828.1"/>
    </source>
</evidence>
<dbReference type="HAMAP" id="MF_00265">
    <property type="entry name" value="VapC_Nob1"/>
    <property type="match status" value="1"/>
</dbReference>
<proteinExistence type="inferred from homology"/>
<dbReference type="SUPFAM" id="SSF88723">
    <property type="entry name" value="PIN domain-like"/>
    <property type="match status" value="1"/>
</dbReference>
<dbReference type="RefSeq" id="WP_341370885.1">
    <property type="nucleotide sequence ID" value="NZ_JBBPCO010000007.1"/>
</dbReference>
<accession>A0ABU9D8H4</accession>
<dbReference type="EC" id="3.1.-.-" evidence="5"/>
<dbReference type="Pfam" id="PF01850">
    <property type="entry name" value="PIN"/>
    <property type="match status" value="1"/>
</dbReference>
<evidence type="ECO:0000256" key="2">
    <source>
        <dbReference type="ARBA" id="ARBA00022722"/>
    </source>
</evidence>
<evidence type="ECO:0000256" key="3">
    <source>
        <dbReference type="ARBA" id="ARBA00022723"/>
    </source>
</evidence>
<keyword evidence="2 5" id="KW-0540">Nuclease</keyword>
<keyword evidence="8" id="KW-1185">Reference proteome</keyword>
<dbReference type="Proteomes" id="UP001446205">
    <property type="component" value="Unassembled WGS sequence"/>
</dbReference>
<dbReference type="InterPro" id="IPR022907">
    <property type="entry name" value="VapC_family"/>
</dbReference>
<keyword evidence="3 5" id="KW-0479">Metal-binding</keyword>
<comment type="cofactor">
    <cofactor evidence="5">
        <name>Mg(2+)</name>
        <dbReference type="ChEBI" id="CHEBI:18420"/>
    </cofactor>
</comment>